<evidence type="ECO:0000313" key="1">
    <source>
        <dbReference type="EMBL" id="DAD86816.1"/>
    </source>
</evidence>
<sequence>MEARMPRTKATLMALAEKYHMEFLRHYITDEGYGVYCVSDERIPELDALAADNEWGDAWIFDWLNWRNPPYMYRIICPKNWINLWGWVK</sequence>
<organism evidence="1">
    <name type="scientific">Siphoviridae sp. ct91l7</name>
    <dbReference type="NCBI Taxonomy" id="2826173"/>
    <lineage>
        <taxon>Viruses</taxon>
        <taxon>Duplodnaviria</taxon>
        <taxon>Heunggongvirae</taxon>
        <taxon>Uroviricota</taxon>
        <taxon>Caudoviricetes</taxon>
    </lineage>
</organism>
<proteinExistence type="predicted"/>
<protein>
    <submittedName>
        <fullName evidence="1">Uncharacterized protein</fullName>
    </submittedName>
</protein>
<name>A0A8S5MX91_9CAUD</name>
<dbReference type="EMBL" id="BK015008">
    <property type="protein sequence ID" value="DAD86816.1"/>
    <property type="molecule type" value="Genomic_DNA"/>
</dbReference>
<accession>A0A8S5MX91</accession>
<reference evidence="1" key="1">
    <citation type="journal article" date="2021" name="Proc. Natl. Acad. Sci. U.S.A.">
        <title>A Catalog of Tens of Thousands of Viruses from Human Metagenomes Reveals Hidden Associations with Chronic Diseases.</title>
        <authorList>
            <person name="Tisza M.J."/>
            <person name="Buck C.B."/>
        </authorList>
    </citation>
    <scope>NUCLEOTIDE SEQUENCE</scope>
    <source>
        <strain evidence="1">Ct91l7</strain>
    </source>
</reference>